<dbReference type="Proteomes" id="UP001199322">
    <property type="component" value="Unassembled WGS sequence"/>
</dbReference>
<dbReference type="GeneID" id="34793028"/>
<reference evidence="3" key="1">
    <citation type="submission" date="2018-06" db="EMBL/GenBank/DDBJ databases">
        <authorList>
            <person name="O'Rourke A."/>
        </authorList>
    </citation>
    <scope>NUCLEOTIDE SEQUENCE</scope>
    <source>
        <strain evidence="3">132550021-3</strain>
    </source>
</reference>
<dbReference type="OrthoDB" id="8967056at2"/>
<feature type="chain" id="PRO_5044465226" evidence="2">
    <location>
        <begin position="25"/>
        <end position="77"/>
    </location>
</feature>
<organism evidence="3 4">
    <name type="scientific">Ralstonia pickettii</name>
    <name type="common">Burkholderia pickettii</name>
    <dbReference type="NCBI Taxonomy" id="329"/>
    <lineage>
        <taxon>Bacteria</taxon>
        <taxon>Pseudomonadati</taxon>
        <taxon>Pseudomonadota</taxon>
        <taxon>Betaproteobacteria</taxon>
        <taxon>Burkholderiales</taxon>
        <taxon>Burkholderiaceae</taxon>
        <taxon>Ralstonia</taxon>
    </lineage>
</organism>
<comment type="caution">
    <text evidence="3">The sequence shown here is derived from an EMBL/GenBank/DDBJ whole genome shotgun (WGS) entry which is preliminary data.</text>
</comment>
<feature type="compositionally biased region" description="Basic and acidic residues" evidence="1">
    <location>
        <begin position="42"/>
        <end position="58"/>
    </location>
</feature>
<dbReference type="AlphaFoldDB" id="A0A9Q2C509"/>
<evidence type="ECO:0000313" key="4">
    <source>
        <dbReference type="Proteomes" id="UP001199322"/>
    </source>
</evidence>
<proteinExistence type="predicted"/>
<dbReference type="EMBL" id="QGBI01000056">
    <property type="protein sequence ID" value="MBX3893615.1"/>
    <property type="molecule type" value="Genomic_DNA"/>
</dbReference>
<feature type="signal peptide" evidence="2">
    <location>
        <begin position="1"/>
        <end position="24"/>
    </location>
</feature>
<protein>
    <submittedName>
        <fullName evidence="3">Uncharacterized protein</fullName>
    </submittedName>
</protein>
<dbReference type="RefSeq" id="WP_009241641.1">
    <property type="nucleotide sequence ID" value="NZ_CABKQE010000004.1"/>
</dbReference>
<sequence>MNILKKSALMGAALLALGINVANASMATGARDPYTDGGHAMGKRDPYTDGGRAARDIYTDGAHSMGTRDPYTDGGHQ</sequence>
<gene>
    <name evidence="3" type="ORF">DEE74_27545</name>
</gene>
<accession>A0A9Q2C509</accession>
<keyword evidence="2" id="KW-0732">Signal</keyword>
<feature type="region of interest" description="Disordered" evidence="1">
    <location>
        <begin position="32"/>
        <end position="77"/>
    </location>
</feature>
<name>A0A9Q2C509_RALPI</name>
<evidence type="ECO:0000256" key="1">
    <source>
        <dbReference type="SAM" id="MobiDB-lite"/>
    </source>
</evidence>
<evidence type="ECO:0000256" key="2">
    <source>
        <dbReference type="SAM" id="SignalP"/>
    </source>
</evidence>
<evidence type="ECO:0000313" key="3">
    <source>
        <dbReference type="EMBL" id="MBX3893615.1"/>
    </source>
</evidence>